<dbReference type="Proteomes" id="UP000095255">
    <property type="component" value="Unassembled WGS sequence"/>
</dbReference>
<accession>A0A1E5L487</accession>
<evidence type="ECO:0000256" key="1">
    <source>
        <dbReference type="SAM" id="MobiDB-lite"/>
    </source>
</evidence>
<reference evidence="3 4" key="1">
    <citation type="submission" date="2016-09" db="EMBL/GenBank/DDBJ databases">
        <title>Desulfuribacillus arsenicus sp. nov., an obligately anaerobic, dissimilatory arsenic- and antimonate-reducing bacterium isolated from anoxic sediments.</title>
        <authorList>
            <person name="Abin C.A."/>
            <person name="Hollibaugh J.T."/>
        </authorList>
    </citation>
    <scope>NUCLEOTIDE SEQUENCE [LARGE SCALE GENOMIC DNA]</scope>
    <source>
        <strain evidence="3 4">MLFW-2</strain>
    </source>
</reference>
<gene>
    <name evidence="3" type="ORF">BHU72_07090</name>
</gene>
<feature type="region of interest" description="Disordered" evidence="1">
    <location>
        <begin position="41"/>
        <end position="83"/>
    </location>
</feature>
<feature type="chain" id="PRO_5009180772" description="Alkyl hydroperoxide reductase subunit C/ Thiol specific antioxidant domain-containing protein" evidence="2">
    <location>
        <begin position="40"/>
        <end position="107"/>
    </location>
</feature>
<sequence>MYLEMIYTNSLSKSKYRFLILAIVLVSSLALLSACGSQADEKKGVDQLQPSSPNENTKPTTGNSDGKNDGSPNDKPTDYKDRGDAVDRFYGALEKGQPIFLYFYTDT</sequence>
<feature type="compositionally biased region" description="Polar residues" evidence="1">
    <location>
        <begin position="48"/>
        <end position="65"/>
    </location>
</feature>
<keyword evidence="4" id="KW-1185">Reference proteome</keyword>
<dbReference type="EMBL" id="MJAT01000035">
    <property type="protein sequence ID" value="OEH84950.1"/>
    <property type="molecule type" value="Genomic_DNA"/>
</dbReference>
<evidence type="ECO:0000313" key="3">
    <source>
        <dbReference type="EMBL" id="OEH84950.1"/>
    </source>
</evidence>
<proteinExistence type="predicted"/>
<evidence type="ECO:0008006" key="5">
    <source>
        <dbReference type="Google" id="ProtNLM"/>
    </source>
</evidence>
<keyword evidence="2" id="KW-0732">Signal</keyword>
<comment type="caution">
    <text evidence="3">The sequence shown here is derived from an EMBL/GenBank/DDBJ whole genome shotgun (WGS) entry which is preliminary data.</text>
</comment>
<organism evidence="3 4">
    <name type="scientific">Desulfuribacillus stibiiarsenatis</name>
    <dbReference type="NCBI Taxonomy" id="1390249"/>
    <lineage>
        <taxon>Bacteria</taxon>
        <taxon>Bacillati</taxon>
        <taxon>Bacillota</taxon>
        <taxon>Desulfuribacillia</taxon>
        <taxon>Desulfuribacillales</taxon>
        <taxon>Desulfuribacillaceae</taxon>
        <taxon>Desulfuribacillus</taxon>
    </lineage>
</organism>
<feature type="signal peptide" evidence="2">
    <location>
        <begin position="1"/>
        <end position="39"/>
    </location>
</feature>
<protein>
    <recommendedName>
        <fullName evidence="5">Alkyl hydroperoxide reductase subunit C/ Thiol specific antioxidant domain-containing protein</fullName>
    </recommendedName>
</protein>
<evidence type="ECO:0000256" key="2">
    <source>
        <dbReference type="SAM" id="SignalP"/>
    </source>
</evidence>
<evidence type="ECO:0000313" key="4">
    <source>
        <dbReference type="Proteomes" id="UP000095255"/>
    </source>
</evidence>
<dbReference type="AlphaFoldDB" id="A0A1E5L487"/>
<name>A0A1E5L487_9FIRM</name>